<evidence type="ECO:0000256" key="5">
    <source>
        <dbReference type="ARBA" id="ARBA00022827"/>
    </source>
</evidence>
<proteinExistence type="inferred from homology"/>
<dbReference type="PANTHER" id="PTHR11530:SF11">
    <property type="entry name" value="D-ASPARTATE OXIDASE"/>
    <property type="match status" value="1"/>
</dbReference>
<comment type="cofactor">
    <cofactor evidence="1">
        <name>FAD</name>
        <dbReference type="ChEBI" id="CHEBI:57692"/>
    </cofactor>
</comment>
<protein>
    <recommendedName>
        <fullName evidence="7">FAD dependent oxidoreductase domain-containing protein</fullName>
    </recommendedName>
</protein>
<dbReference type="SUPFAM" id="SSF51971">
    <property type="entry name" value="Nucleotide-binding domain"/>
    <property type="match status" value="1"/>
</dbReference>
<dbReference type="Proteomes" id="UP001381693">
    <property type="component" value="Unassembled WGS sequence"/>
</dbReference>
<evidence type="ECO:0000256" key="3">
    <source>
        <dbReference type="ARBA" id="ARBA00006730"/>
    </source>
</evidence>
<name>A0AAN8ZX17_HALRR</name>
<sequence length="231" mass="25908">MVHVVVVGGGVNGVGSALALLQKAPKCHVTIVSDEFSPYTTGDGAGGLWGPYLLQGTPEEKILSWGQETWNLFRDWWKSEKNYGVSLVSGTVICQENEPTQPWYQIPLAYTTLTQDQLVKYGPEYKSGYRYTSFIAEASRFLPKLMVEVQERGGKFENQHVKSLHEVASQADLVLNCSGLGAKAVVPDDGVYPTRGQVMRVREYEAYFECWVIYFDSTTSVYIITFCYMLK</sequence>
<dbReference type="AlphaFoldDB" id="A0AAN8ZX17"/>
<dbReference type="GO" id="GO:0005782">
    <property type="term" value="C:peroxisomal matrix"/>
    <property type="evidence" value="ECO:0007669"/>
    <property type="project" value="UniProtKB-SubCell"/>
</dbReference>
<dbReference type="Pfam" id="PF01266">
    <property type="entry name" value="DAO"/>
    <property type="match status" value="1"/>
</dbReference>
<reference evidence="8 9" key="1">
    <citation type="submission" date="2023-11" db="EMBL/GenBank/DDBJ databases">
        <title>Halocaridina rubra genome assembly.</title>
        <authorList>
            <person name="Smith C."/>
        </authorList>
    </citation>
    <scope>NUCLEOTIDE SEQUENCE [LARGE SCALE GENOMIC DNA]</scope>
    <source>
        <strain evidence="8">EP-1</strain>
        <tissue evidence="8">Whole</tissue>
    </source>
</reference>
<dbReference type="Gene3D" id="3.40.50.720">
    <property type="entry name" value="NAD(P)-binding Rossmann-like Domain"/>
    <property type="match status" value="1"/>
</dbReference>
<keyword evidence="5" id="KW-0274">FAD</keyword>
<evidence type="ECO:0000256" key="2">
    <source>
        <dbReference type="ARBA" id="ARBA00004253"/>
    </source>
</evidence>
<gene>
    <name evidence="8" type="ORF">SK128_001262</name>
</gene>
<evidence type="ECO:0000256" key="4">
    <source>
        <dbReference type="ARBA" id="ARBA00022630"/>
    </source>
</evidence>
<evidence type="ECO:0000313" key="9">
    <source>
        <dbReference type="Proteomes" id="UP001381693"/>
    </source>
</evidence>
<comment type="caution">
    <text evidence="8">The sequence shown here is derived from an EMBL/GenBank/DDBJ whole genome shotgun (WGS) entry which is preliminary data.</text>
</comment>
<dbReference type="PANTHER" id="PTHR11530">
    <property type="entry name" value="D-AMINO ACID OXIDASE"/>
    <property type="match status" value="1"/>
</dbReference>
<accession>A0AAN8ZX17</accession>
<dbReference type="Gene3D" id="3.30.9.10">
    <property type="entry name" value="D-Amino Acid Oxidase, subunit A, domain 2"/>
    <property type="match status" value="1"/>
</dbReference>
<keyword evidence="6" id="KW-0560">Oxidoreductase</keyword>
<keyword evidence="4" id="KW-0285">Flavoprotein</keyword>
<dbReference type="InterPro" id="IPR023209">
    <property type="entry name" value="DAO"/>
</dbReference>
<dbReference type="InterPro" id="IPR006076">
    <property type="entry name" value="FAD-dep_OxRdtase"/>
</dbReference>
<evidence type="ECO:0000259" key="7">
    <source>
        <dbReference type="Pfam" id="PF01266"/>
    </source>
</evidence>
<comment type="similarity">
    <text evidence="3">Belongs to the DAMOX/DASOX family.</text>
</comment>
<feature type="domain" description="FAD dependent oxidoreductase" evidence="7">
    <location>
        <begin position="3"/>
        <end position="206"/>
    </location>
</feature>
<dbReference type="GO" id="GO:0071949">
    <property type="term" value="F:FAD binding"/>
    <property type="evidence" value="ECO:0007669"/>
    <property type="project" value="InterPro"/>
</dbReference>
<evidence type="ECO:0000256" key="6">
    <source>
        <dbReference type="ARBA" id="ARBA00023002"/>
    </source>
</evidence>
<dbReference type="EMBL" id="JAXCGZ010013819">
    <property type="protein sequence ID" value="KAK7071916.1"/>
    <property type="molecule type" value="Genomic_DNA"/>
</dbReference>
<keyword evidence="9" id="KW-1185">Reference proteome</keyword>
<dbReference type="GO" id="GO:0019478">
    <property type="term" value="P:D-amino acid catabolic process"/>
    <property type="evidence" value="ECO:0007669"/>
    <property type="project" value="TreeGrafter"/>
</dbReference>
<organism evidence="8 9">
    <name type="scientific">Halocaridina rubra</name>
    <name type="common">Hawaiian red shrimp</name>
    <dbReference type="NCBI Taxonomy" id="373956"/>
    <lineage>
        <taxon>Eukaryota</taxon>
        <taxon>Metazoa</taxon>
        <taxon>Ecdysozoa</taxon>
        <taxon>Arthropoda</taxon>
        <taxon>Crustacea</taxon>
        <taxon>Multicrustacea</taxon>
        <taxon>Malacostraca</taxon>
        <taxon>Eumalacostraca</taxon>
        <taxon>Eucarida</taxon>
        <taxon>Decapoda</taxon>
        <taxon>Pleocyemata</taxon>
        <taxon>Caridea</taxon>
        <taxon>Atyoidea</taxon>
        <taxon>Atyidae</taxon>
        <taxon>Halocaridina</taxon>
    </lineage>
</organism>
<dbReference type="GO" id="GO:0003884">
    <property type="term" value="F:D-amino-acid oxidase activity"/>
    <property type="evidence" value="ECO:0007669"/>
    <property type="project" value="InterPro"/>
</dbReference>
<evidence type="ECO:0000256" key="1">
    <source>
        <dbReference type="ARBA" id="ARBA00001974"/>
    </source>
</evidence>
<comment type="subcellular location">
    <subcellularLocation>
        <location evidence="2">Peroxisome matrix</location>
    </subcellularLocation>
</comment>
<evidence type="ECO:0000313" key="8">
    <source>
        <dbReference type="EMBL" id="KAK7071916.1"/>
    </source>
</evidence>